<proteinExistence type="predicted"/>
<dbReference type="EMBL" id="UINC01211464">
    <property type="protein sequence ID" value="SVE35367.1"/>
    <property type="molecule type" value="Genomic_DNA"/>
</dbReference>
<dbReference type="InterPro" id="IPR004176">
    <property type="entry name" value="Clp_R_N"/>
</dbReference>
<dbReference type="PANTHER" id="PTHR47016">
    <property type="entry name" value="ATP-DEPENDENT CLP PROTEASE ATP-BINDING SUBUNIT CLPT1, CHLOROPLASTIC"/>
    <property type="match status" value="1"/>
</dbReference>
<protein>
    <recommendedName>
        <fullName evidence="2">Clp R domain-containing protein</fullName>
    </recommendedName>
</protein>
<feature type="non-terminal residue" evidence="3">
    <location>
        <position position="181"/>
    </location>
</feature>
<organism evidence="3">
    <name type="scientific">marine metagenome</name>
    <dbReference type="NCBI Taxonomy" id="408172"/>
    <lineage>
        <taxon>unclassified sequences</taxon>
        <taxon>metagenomes</taxon>
        <taxon>ecological metagenomes</taxon>
    </lineage>
</organism>
<dbReference type="PANTHER" id="PTHR47016:SF5">
    <property type="entry name" value="CLP DOMAIN SUPERFAMILY PROTEIN"/>
    <property type="match status" value="1"/>
</dbReference>
<dbReference type="Gene3D" id="1.10.1780.10">
    <property type="entry name" value="Clp, N-terminal domain"/>
    <property type="match status" value="1"/>
</dbReference>
<reference evidence="3" key="1">
    <citation type="submission" date="2018-05" db="EMBL/GenBank/DDBJ databases">
        <authorList>
            <person name="Lanie J.A."/>
            <person name="Ng W.-L."/>
            <person name="Kazmierczak K.M."/>
            <person name="Andrzejewski T.M."/>
            <person name="Davidsen T.M."/>
            <person name="Wayne K.J."/>
            <person name="Tettelin H."/>
            <person name="Glass J.I."/>
            <person name="Rusch D."/>
            <person name="Podicherti R."/>
            <person name="Tsui H.-C.T."/>
            <person name="Winkler M.E."/>
        </authorList>
    </citation>
    <scope>NUCLEOTIDE SEQUENCE</scope>
</reference>
<evidence type="ECO:0000313" key="3">
    <source>
        <dbReference type="EMBL" id="SVE35367.1"/>
    </source>
</evidence>
<dbReference type="AlphaFoldDB" id="A0A383CSP7"/>
<feature type="domain" description="Clp R" evidence="2">
    <location>
        <begin position="1"/>
        <end position="149"/>
    </location>
</feature>
<gene>
    <name evidence="3" type="ORF">METZ01_LOCUS488221</name>
</gene>
<dbReference type="PROSITE" id="PS51903">
    <property type="entry name" value="CLP_R"/>
    <property type="match status" value="1"/>
</dbReference>
<accession>A0A383CSP7</accession>
<feature type="region of interest" description="Disordered" evidence="1">
    <location>
        <begin position="161"/>
        <end position="181"/>
    </location>
</feature>
<dbReference type="SUPFAM" id="SSF81923">
    <property type="entry name" value="Double Clp-N motif"/>
    <property type="match status" value="1"/>
</dbReference>
<dbReference type="InterPro" id="IPR036628">
    <property type="entry name" value="Clp_N_dom_sf"/>
</dbReference>
<evidence type="ECO:0000259" key="2">
    <source>
        <dbReference type="PROSITE" id="PS51903"/>
    </source>
</evidence>
<sequence>MNTEFSTRMKEVFTYVKEEALRLGQDAIGTEHLLLGIIREGDGTAITVLKSLGLDLNDLRKVIENTISSAKKLSAKIVEEEKIQFKRQTERALKKSILERKKLKSDDIKTIHVLLSILLDKNNVVSTTLKHLQITYDVVLDEYLELYDDVLAELDSPLEDDDDIFEQKEGVKKPTSGNKSS</sequence>
<dbReference type="Pfam" id="PF02861">
    <property type="entry name" value="Clp_N"/>
    <property type="match status" value="1"/>
</dbReference>
<dbReference type="InterPro" id="IPR044217">
    <property type="entry name" value="CLPT1/2"/>
</dbReference>
<evidence type="ECO:0000256" key="1">
    <source>
        <dbReference type="SAM" id="MobiDB-lite"/>
    </source>
</evidence>
<name>A0A383CSP7_9ZZZZ</name>